<evidence type="ECO:0000313" key="2">
    <source>
        <dbReference type="EMBL" id="SFO90479.1"/>
    </source>
</evidence>
<organism evidence="2 3">
    <name type="scientific">Amycolatopsis rubida</name>
    <dbReference type="NCBI Taxonomy" id="112413"/>
    <lineage>
        <taxon>Bacteria</taxon>
        <taxon>Bacillati</taxon>
        <taxon>Actinomycetota</taxon>
        <taxon>Actinomycetes</taxon>
        <taxon>Pseudonocardiales</taxon>
        <taxon>Pseudonocardiaceae</taxon>
        <taxon>Amycolatopsis</taxon>
    </lineage>
</organism>
<sequence length="97" mass="10498">MAWVPRLLACGWGLLGFAPQWGGIPGGLRAGLAGKGSLTDRWRVVRGTLRNSDSLGFPSRHVGGWRSGRSRRGPEVPEGRDQFLREAPAFHSSSNMA</sequence>
<evidence type="ECO:0000256" key="1">
    <source>
        <dbReference type="SAM" id="MobiDB-lite"/>
    </source>
</evidence>
<protein>
    <submittedName>
        <fullName evidence="2">Uncharacterized protein</fullName>
    </submittedName>
</protein>
<dbReference type="EMBL" id="FOWC01000003">
    <property type="protein sequence ID" value="SFO90479.1"/>
    <property type="molecule type" value="Genomic_DNA"/>
</dbReference>
<accession>A0A1I5KZH0</accession>
<dbReference type="AlphaFoldDB" id="A0A1I5KZH0"/>
<evidence type="ECO:0000313" key="3">
    <source>
        <dbReference type="Proteomes" id="UP000199137"/>
    </source>
</evidence>
<name>A0A1I5KZH0_9PSEU</name>
<proteinExistence type="predicted"/>
<feature type="region of interest" description="Disordered" evidence="1">
    <location>
        <begin position="61"/>
        <end position="97"/>
    </location>
</feature>
<reference evidence="2 3" key="1">
    <citation type="submission" date="2016-10" db="EMBL/GenBank/DDBJ databases">
        <authorList>
            <person name="de Groot N.N."/>
        </authorList>
    </citation>
    <scope>NUCLEOTIDE SEQUENCE [LARGE SCALE GENOMIC DNA]</scope>
    <source>
        <strain evidence="2 3">DSM 44637</strain>
    </source>
</reference>
<feature type="compositionally biased region" description="Basic and acidic residues" evidence="1">
    <location>
        <begin position="72"/>
        <end position="84"/>
    </location>
</feature>
<dbReference type="Proteomes" id="UP000199137">
    <property type="component" value="Unassembled WGS sequence"/>
</dbReference>
<gene>
    <name evidence="2" type="ORF">SAMN05421854_103390</name>
</gene>